<comment type="caution">
    <text evidence="2">The sequence shown here is derived from an EMBL/GenBank/DDBJ whole genome shotgun (WGS) entry which is preliminary data.</text>
</comment>
<proteinExistence type="predicted"/>
<reference evidence="2 3" key="1">
    <citation type="journal article" date="2021" name="Hortic Res">
        <title>Chromosome-scale assembly of the Dendrobium chrysotoxum genome enhances the understanding of orchid evolution.</title>
        <authorList>
            <person name="Zhang Y."/>
            <person name="Zhang G.Q."/>
            <person name="Zhang D."/>
            <person name="Liu X.D."/>
            <person name="Xu X.Y."/>
            <person name="Sun W.H."/>
            <person name="Yu X."/>
            <person name="Zhu X."/>
            <person name="Wang Z.W."/>
            <person name="Zhao X."/>
            <person name="Zhong W.Y."/>
            <person name="Chen H."/>
            <person name="Yin W.L."/>
            <person name="Huang T."/>
            <person name="Niu S.C."/>
            <person name="Liu Z.J."/>
        </authorList>
    </citation>
    <scope>NUCLEOTIDE SEQUENCE [LARGE SCALE GENOMIC DNA]</scope>
    <source>
        <strain evidence="2">Lindl</strain>
    </source>
</reference>
<dbReference type="Proteomes" id="UP000775213">
    <property type="component" value="Unassembled WGS sequence"/>
</dbReference>
<organism evidence="2 3">
    <name type="scientific">Dendrobium chrysotoxum</name>
    <name type="common">Orchid</name>
    <dbReference type="NCBI Taxonomy" id="161865"/>
    <lineage>
        <taxon>Eukaryota</taxon>
        <taxon>Viridiplantae</taxon>
        <taxon>Streptophyta</taxon>
        <taxon>Embryophyta</taxon>
        <taxon>Tracheophyta</taxon>
        <taxon>Spermatophyta</taxon>
        <taxon>Magnoliopsida</taxon>
        <taxon>Liliopsida</taxon>
        <taxon>Asparagales</taxon>
        <taxon>Orchidaceae</taxon>
        <taxon>Epidendroideae</taxon>
        <taxon>Malaxideae</taxon>
        <taxon>Dendrobiinae</taxon>
        <taxon>Dendrobium</taxon>
    </lineage>
</organism>
<keyword evidence="3" id="KW-1185">Reference proteome</keyword>
<accession>A0AAV7H9A2</accession>
<dbReference type="EMBL" id="JAGFBR010000007">
    <property type="protein sequence ID" value="KAH0464045.1"/>
    <property type="molecule type" value="Genomic_DNA"/>
</dbReference>
<name>A0AAV7H9A2_DENCH</name>
<protein>
    <recommendedName>
        <fullName evidence="4">Cytochrome P450</fullName>
    </recommendedName>
</protein>
<keyword evidence="1" id="KW-0812">Transmembrane</keyword>
<dbReference type="AlphaFoldDB" id="A0AAV7H9A2"/>
<keyword evidence="1" id="KW-1133">Transmembrane helix</keyword>
<gene>
    <name evidence="2" type="ORF">IEQ34_006831</name>
</gene>
<evidence type="ECO:0008006" key="4">
    <source>
        <dbReference type="Google" id="ProtNLM"/>
    </source>
</evidence>
<feature type="transmembrane region" description="Helical" evidence="1">
    <location>
        <begin position="12"/>
        <end position="30"/>
    </location>
</feature>
<evidence type="ECO:0000313" key="2">
    <source>
        <dbReference type="EMBL" id="KAH0464045.1"/>
    </source>
</evidence>
<evidence type="ECO:0000256" key="1">
    <source>
        <dbReference type="SAM" id="Phobius"/>
    </source>
</evidence>
<sequence>MVTLVSPKKSLLLTILLPPILSTLLLILLIKRLILHKTSNPTNFHPSPWKLRIIGNLHQLLGEHPHCRLRNLTKTTTLSFTSSSVRSILLSSHPENLFVIFSIVKTSNLI</sequence>
<evidence type="ECO:0000313" key="3">
    <source>
        <dbReference type="Proteomes" id="UP000775213"/>
    </source>
</evidence>
<keyword evidence="1" id="KW-0472">Membrane</keyword>